<organism evidence="1 2">
    <name type="scientific">Blastococcus deserti</name>
    <dbReference type="NCBI Taxonomy" id="2259033"/>
    <lineage>
        <taxon>Bacteria</taxon>
        <taxon>Bacillati</taxon>
        <taxon>Actinomycetota</taxon>
        <taxon>Actinomycetes</taxon>
        <taxon>Geodermatophilales</taxon>
        <taxon>Geodermatophilaceae</taxon>
        <taxon>Blastococcus</taxon>
    </lineage>
</organism>
<accession>A0ABW4XEL3</accession>
<sequence>MPRVHWHDPRMPCPTCGGATRTEIAPGYWRCDSTITTEREGPGFQRPGSGPPVLYDTRICGRTYQDPSSTSTSLGLCACNTGAIGICSECQRPVCGTHSGLFAARRLCAEHYEVKAAAKRTADAKAEWERQRAARANWQAEQRAKERQAAEELTTQAEARTDVFEVLETLRGRGCPGSERQTITGKRSWGRTGWRRRAWLLYVDRSYDKYDAKTTIYRYWVTDHHEYLDRWGLAVRSIDMLQHNYMAPAELGPFGRYDAQELRWTGILKTLRSYL</sequence>
<dbReference type="RefSeq" id="WP_376876904.1">
    <property type="nucleotide sequence ID" value="NZ_JBHUHP010000013.1"/>
</dbReference>
<evidence type="ECO:0000313" key="2">
    <source>
        <dbReference type="Proteomes" id="UP001597402"/>
    </source>
</evidence>
<gene>
    <name evidence="1" type="ORF">ACFSHS_13715</name>
</gene>
<evidence type="ECO:0000313" key="1">
    <source>
        <dbReference type="EMBL" id="MFD2092629.1"/>
    </source>
</evidence>
<reference evidence="2" key="1">
    <citation type="journal article" date="2019" name="Int. J. Syst. Evol. Microbiol.">
        <title>The Global Catalogue of Microorganisms (GCM) 10K type strain sequencing project: providing services to taxonomists for standard genome sequencing and annotation.</title>
        <authorList>
            <consortium name="The Broad Institute Genomics Platform"/>
            <consortium name="The Broad Institute Genome Sequencing Center for Infectious Disease"/>
            <person name="Wu L."/>
            <person name="Ma J."/>
        </authorList>
    </citation>
    <scope>NUCLEOTIDE SEQUENCE [LARGE SCALE GENOMIC DNA]</scope>
    <source>
        <strain evidence="2">JCM 3338</strain>
    </source>
</reference>
<proteinExistence type="predicted"/>
<name>A0ABW4XEL3_9ACTN</name>
<keyword evidence="2" id="KW-1185">Reference proteome</keyword>
<comment type="caution">
    <text evidence="1">The sequence shown here is derived from an EMBL/GenBank/DDBJ whole genome shotgun (WGS) entry which is preliminary data.</text>
</comment>
<dbReference type="Proteomes" id="UP001597402">
    <property type="component" value="Unassembled WGS sequence"/>
</dbReference>
<protein>
    <submittedName>
        <fullName evidence="1">Cell envelope integrity protein TolA</fullName>
    </submittedName>
</protein>
<dbReference type="EMBL" id="JBHUHP010000013">
    <property type="protein sequence ID" value="MFD2092629.1"/>
    <property type="molecule type" value="Genomic_DNA"/>
</dbReference>